<dbReference type="Pfam" id="PF07653">
    <property type="entry name" value="SH3_2"/>
    <property type="match status" value="1"/>
</dbReference>
<evidence type="ECO:0000259" key="13">
    <source>
        <dbReference type="PROSITE" id="PS50002"/>
    </source>
</evidence>
<evidence type="ECO:0000256" key="2">
    <source>
        <dbReference type="ARBA" id="ARBA00022443"/>
    </source>
</evidence>
<dbReference type="InterPro" id="IPR036028">
    <property type="entry name" value="SH3-like_dom_sf"/>
</dbReference>
<feature type="domain" description="Protein kinase" evidence="14">
    <location>
        <begin position="316"/>
        <end position="568"/>
    </location>
</feature>
<keyword evidence="7" id="KW-0067">ATP-binding</keyword>
<feature type="domain" description="SH3" evidence="13">
    <location>
        <begin position="74"/>
        <end position="134"/>
    </location>
</feature>
<protein>
    <recommendedName>
        <fullName evidence="1">non-specific serine/threonine protein kinase</fullName>
        <ecNumber evidence="1">2.7.11.1</ecNumber>
    </recommendedName>
</protein>
<evidence type="ECO:0000256" key="5">
    <source>
        <dbReference type="ARBA" id="ARBA00022741"/>
    </source>
</evidence>
<dbReference type="InterPro" id="IPR001452">
    <property type="entry name" value="SH3_domain"/>
</dbReference>
<dbReference type="EMBL" id="SNRW01007935">
    <property type="protein sequence ID" value="KAA6380386.1"/>
    <property type="molecule type" value="Genomic_DNA"/>
</dbReference>
<dbReference type="PROSITE" id="PS50002">
    <property type="entry name" value="SH3"/>
    <property type="match status" value="2"/>
</dbReference>
<evidence type="ECO:0000313" key="15">
    <source>
        <dbReference type="EMBL" id="KAA6380386.1"/>
    </source>
</evidence>
<evidence type="ECO:0000256" key="12">
    <source>
        <dbReference type="SAM" id="MobiDB-lite"/>
    </source>
</evidence>
<dbReference type="Pfam" id="PF14604">
    <property type="entry name" value="SH3_9"/>
    <property type="match status" value="1"/>
</dbReference>
<dbReference type="InterPro" id="IPR000719">
    <property type="entry name" value="Prot_kinase_dom"/>
</dbReference>
<dbReference type="PANTHER" id="PTHR24356">
    <property type="entry name" value="SERINE/THREONINE-PROTEIN KINASE"/>
    <property type="match status" value="1"/>
</dbReference>
<dbReference type="PROSITE" id="PS50011">
    <property type="entry name" value="PROTEIN_KINASE_DOM"/>
    <property type="match status" value="1"/>
</dbReference>
<comment type="caution">
    <text evidence="15">The sequence shown here is derived from an EMBL/GenBank/DDBJ whole genome shotgun (WGS) entry which is preliminary data.</text>
</comment>
<dbReference type="Gene3D" id="2.30.30.40">
    <property type="entry name" value="SH3 Domains"/>
    <property type="match status" value="2"/>
</dbReference>
<evidence type="ECO:0000256" key="3">
    <source>
        <dbReference type="ARBA" id="ARBA00022527"/>
    </source>
</evidence>
<proteinExistence type="predicted"/>
<dbReference type="AlphaFoldDB" id="A0A5J4VCV0"/>
<evidence type="ECO:0000313" key="16">
    <source>
        <dbReference type="Proteomes" id="UP000324800"/>
    </source>
</evidence>
<gene>
    <name evidence="15" type="ORF">EZS28_024087</name>
</gene>
<evidence type="ECO:0000256" key="8">
    <source>
        <dbReference type="ARBA" id="ARBA00047899"/>
    </source>
</evidence>
<reference evidence="15 16" key="1">
    <citation type="submission" date="2019-03" db="EMBL/GenBank/DDBJ databases">
        <title>Single cell metagenomics reveals metabolic interactions within the superorganism composed of flagellate Streblomastix strix and complex community of Bacteroidetes bacteria on its surface.</title>
        <authorList>
            <person name="Treitli S.C."/>
            <person name="Kolisko M."/>
            <person name="Husnik F."/>
            <person name="Keeling P."/>
            <person name="Hampl V."/>
        </authorList>
    </citation>
    <scope>NUCLEOTIDE SEQUENCE [LARGE SCALE GENOMIC DNA]</scope>
    <source>
        <strain evidence="15">ST1C</strain>
    </source>
</reference>
<dbReference type="SMART" id="SM00326">
    <property type="entry name" value="SH3"/>
    <property type="match status" value="2"/>
</dbReference>
<dbReference type="InterPro" id="IPR011009">
    <property type="entry name" value="Kinase-like_dom_sf"/>
</dbReference>
<dbReference type="GO" id="GO:0004674">
    <property type="term" value="F:protein serine/threonine kinase activity"/>
    <property type="evidence" value="ECO:0007669"/>
    <property type="project" value="UniProtKB-KW"/>
</dbReference>
<evidence type="ECO:0000256" key="11">
    <source>
        <dbReference type="SAM" id="Coils"/>
    </source>
</evidence>
<accession>A0A5J4VCV0</accession>
<evidence type="ECO:0000256" key="1">
    <source>
        <dbReference type="ARBA" id="ARBA00012513"/>
    </source>
</evidence>
<sequence length="588" mass="66837">MSQFEVLADYNNPDTTKYLNVWKGDRITKINEPAPGWSMCSKDGRNGYVPTSYIRPVTDAPSISSSVPVMSNAGGGEYYEVLADYTGKAGDPRFLKVNKGDNVKMIKKDAGWSQVENYGQQGLVPTSYLKQSQTQQVQQSAPVGGSIPAAPPLTKQADISPVIVIQASNSGNGDLADQLDFMKKKLEAKWKDLAYDKARILEQQKKEAEDKVRILEQQKKDLEEKAQISEQQKKEAEGKKAQISEQQKKEVEEKVRILEIQKKEAEDKVQILELQKNEAEEKAQIQEKQKKDLEEKLSSKNTLHELLPAQHKYEDFQVIRALKSGAFGRVLLVKLKGTNKQFIMKKVQYINEEEKQVADEEVKQLRSSQSKYTVILYEVFPYDIDLCILLEFCSGENFRVLIETMKPWEIRKRKIKATIYMYQVLSGLHVIHSLKIVHRDLKPENILIDQFGNAKIADFGLAVVREDQSYIPPAGTKNYSPPETQLYNRMTELSDVWALGVIIVELITGVHPFEGRTQDETVANITNGRMKPLPDEIQGELKDMLIKMLNVDADRRPTVVELLSSELMELQKEIEAMSEERSSIKIQN</sequence>
<keyword evidence="2 10" id="KW-0728">SH3 domain</keyword>
<evidence type="ECO:0000256" key="4">
    <source>
        <dbReference type="ARBA" id="ARBA00022679"/>
    </source>
</evidence>
<evidence type="ECO:0000256" key="9">
    <source>
        <dbReference type="ARBA" id="ARBA00048679"/>
    </source>
</evidence>
<organism evidence="15 16">
    <name type="scientific">Streblomastix strix</name>
    <dbReference type="NCBI Taxonomy" id="222440"/>
    <lineage>
        <taxon>Eukaryota</taxon>
        <taxon>Metamonada</taxon>
        <taxon>Preaxostyla</taxon>
        <taxon>Oxymonadida</taxon>
        <taxon>Streblomastigidae</taxon>
        <taxon>Streblomastix</taxon>
    </lineage>
</organism>
<feature type="coiled-coil region" evidence="11">
    <location>
        <begin position="560"/>
        <end position="587"/>
    </location>
</feature>
<evidence type="ECO:0000256" key="7">
    <source>
        <dbReference type="ARBA" id="ARBA00022840"/>
    </source>
</evidence>
<dbReference type="Proteomes" id="UP000324800">
    <property type="component" value="Unassembled WGS sequence"/>
</dbReference>
<dbReference type="InterPro" id="IPR050236">
    <property type="entry name" value="Ser_Thr_kinase_AGC"/>
</dbReference>
<keyword evidence="4" id="KW-0808">Transferase</keyword>
<dbReference type="Gene3D" id="3.30.200.20">
    <property type="entry name" value="Phosphorylase Kinase, domain 1"/>
    <property type="match status" value="1"/>
</dbReference>
<dbReference type="PROSITE" id="PS00108">
    <property type="entry name" value="PROTEIN_KINASE_ST"/>
    <property type="match status" value="1"/>
</dbReference>
<evidence type="ECO:0000256" key="6">
    <source>
        <dbReference type="ARBA" id="ARBA00022777"/>
    </source>
</evidence>
<dbReference type="OrthoDB" id="4062651at2759"/>
<keyword evidence="5" id="KW-0547">Nucleotide-binding</keyword>
<keyword evidence="11" id="KW-0175">Coiled coil</keyword>
<comment type="catalytic activity">
    <reaction evidence="8">
        <text>L-threonyl-[protein] + ATP = O-phospho-L-threonyl-[protein] + ADP + H(+)</text>
        <dbReference type="Rhea" id="RHEA:46608"/>
        <dbReference type="Rhea" id="RHEA-COMP:11060"/>
        <dbReference type="Rhea" id="RHEA-COMP:11605"/>
        <dbReference type="ChEBI" id="CHEBI:15378"/>
        <dbReference type="ChEBI" id="CHEBI:30013"/>
        <dbReference type="ChEBI" id="CHEBI:30616"/>
        <dbReference type="ChEBI" id="CHEBI:61977"/>
        <dbReference type="ChEBI" id="CHEBI:456216"/>
        <dbReference type="EC" id="2.7.11.1"/>
    </reaction>
</comment>
<dbReference type="InterPro" id="IPR008271">
    <property type="entry name" value="Ser/Thr_kinase_AS"/>
</dbReference>
<feature type="region of interest" description="Disordered" evidence="12">
    <location>
        <begin position="223"/>
        <end position="245"/>
    </location>
</feature>
<name>A0A5J4VCV0_9EUKA</name>
<keyword evidence="6 15" id="KW-0418">Kinase</keyword>
<dbReference type="SUPFAM" id="SSF56112">
    <property type="entry name" value="Protein kinase-like (PK-like)"/>
    <property type="match status" value="1"/>
</dbReference>
<dbReference type="Gene3D" id="1.10.510.10">
    <property type="entry name" value="Transferase(Phosphotransferase) domain 1"/>
    <property type="match status" value="1"/>
</dbReference>
<dbReference type="Pfam" id="PF00069">
    <property type="entry name" value="Pkinase"/>
    <property type="match status" value="1"/>
</dbReference>
<keyword evidence="3" id="KW-0723">Serine/threonine-protein kinase</keyword>
<evidence type="ECO:0000259" key="14">
    <source>
        <dbReference type="PROSITE" id="PS50011"/>
    </source>
</evidence>
<dbReference type="SUPFAM" id="SSF50044">
    <property type="entry name" value="SH3-domain"/>
    <property type="match status" value="2"/>
</dbReference>
<comment type="catalytic activity">
    <reaction evidence="9">
        <text>L-seryl-[protein] + ATP = O-phospho-L-seryl-[protein] + ADP + H(+)</text>
        <dbReference type="Rhea" id="RHEA:17989"/>
        <dbReference type="Rhea" id="RHEA-COMP:9863"/>
        <dbReference type="Rhea" id="RHEA-COMP:11604"/>
        <dbReference type="ChEBI" id="CHEBI:15378"/>
        <dbReference type="ChEBI" id="CHEBI:29999"/>
        <dbReference type="ChEBI" id="CHEBI:30616"/>
        <dbReference type="ChEBI" id="CHEBI:83421"/>
        <dbReference type="ChEBI" id="CHEBI:456216"/>
        <dbReference type="EC" id="2.7.11.1"/>
    </reaction>
</comment>
<dbReference type="GO" id="GO:0005524">
    <property type="term" value="F:ATP binding"/>
    <property type="evidence" value="ECO:0007669"/>
    <property type="project" value="UniProtKB-KW"/>
</dbReference>
<dbReference type="SMART" id="SM00220">
    <property type="entry name" value="S_TKc"/>
    <property type="match status" value="1"/>
</dbReference>
<evidence type="ECO:0000256" key="10">
    <source>
        <dbReference type="PROSITE-ProRule" id="PRU00192"/>
    </source>
</evidence>
<feature type="domain" description="SH3" evidence="13">
    <location>
        <begin position="1"/>
        <end position="59"/>
    </location>
</feature>
<dbReference type="EC" id="2.7.11.1" evidence="1"/>